<keyword evidence="13" id="KW-0809">Transit peptide</keyword>
<dbReference type="CDD" id="cd20142">
    <property type="entry name" value="PWWP_AtATX1-like"/>
    <property type="match status" value="1"/>
</dbReference>
<proteinExistence type="inferred from homology"/>
<dbReference type="InterPro" id="IPR050701">
    <property type="entry name" value="Histone_Mod_Regulator"/>
</dbReference>
<protein>
    <recommendedName>
        <fullName evidence="21">Endonuclease III homolog</fullName>
        <ecNumber evidence="21">3.2.2.-</ecNumber>
        <ecNumber evidence="21">4.2.99.18</ecNumber>
    </recommendedName>
    <alternativeName>
        <fullName evidence="21">Bifunctional DNA N-glycosylase/DNA-(apurinic or apyrimidinic site) lyase</fullName>
        <shortName evidence="21">DNA glycosylase/AP lyase</shortName>
    </alternativeName>
</protein>
<evidence type="ECO:0000259" key="25">
    <source>
        <dbReference type="PROSITE" id="PS50280"/>
    </source>
</evidence>
<keyword evidence="15" id="KW-0411">Iron-sulfur</keyword>
<keyword evidence="12" id="KW-0156">Chromatin regulator</keyword>
<dbReference type="FunFam" id="1.10.340.30:FF:000005">
    <property type="entry name" value="Endonuclease III-like protein 1"/>
    <property type="match status" value="1"/>
</dbReference>
<dbReference type="GO" id="GO:0048188">
    <property type="term" value="C:Set1C/COMPASS complex"/>
    <property type="evidence" value="ECO:0007669"/>
    <property type="project" value="UniProtKB-ARBA"/>
</dbReference>
<keyword evidence="5" id="KW-0004">4Fe-4S</keyword>
<dbReference type="FunFam" id="3.30.40.10:FF:000293">
    <property type="entry name" value="Histone-lysine N-methyltransferase"/>
    <property type="match status" value="1"/>
</dbReference>
<evidence type="ECO:0000256" key="22">
    <source>
        <dbReference type="PROSITE-ProRule" id="PRU00146"/>
    </source>
</evidence>
<keyword evidence="14" id="KW-0408">Iron</keyword>
<sequence>MASVPEEEEDTQIKPELPLRYASLERVYSVSSSSSSSLCCVNNTTSNAMISSKVKAEQLPVTTDAFELRRPEIVRVYSRRRRRLPEEEKKKRRRIGNSELMKLGVDSTTLSVSTTPILRGCRVNANKQNGSSKRKGKKLLQASPTAKKWIRLSYDGVDPTTFIGLQCKASGLALWWLCVFWPLDADWYTGSIIGYNVENKHHTVKYGDGDVEELALRREMIRYFISREEMERLDLKFGSNDVAVGGQDYDEMVVLAASFEGCQDFEPRDIIWAKLTGHAMWPAIVVDESVTVKRKGLNNKAPGGNSILVQFFGTHDFARIQAKQAVSFLQGLLSRSPLKCKQPRFEQAMEEAKMYLKEFKLPGRMDQLQKVADTDCSERTNSGEEDSSNSGDEYTKNGEVWLRPAELGNCLYTIGDLRIINLGRIVTDSEFFKDSHHTWPEGYTAMRKFISLKDPGASAMYKMEVLRDAESKTRPVFRVTTNSGEQFKGDTPSACWNKIYSRIKKIQSASDSPDMLGDGLHESGTDMFGFSNPEVDKLVQGLLQSRPTSKVSQRKYSSGKYQDHPTGYRPVRVDWKDIDKCNVCHMDEEYENNLFLQCDKCRMMVHTRCYGQLELRDGFLWLCNLCRPGAVDIPPRCCLCPVVGGAMKPTTDGRWAHLACAIWIPETCLSDVKKMEPIDGVNKVNKDRWKLLCSICGVSYGACIQCSNSSCRVAYHPLCARAAGLCVELADEDRLFLLSMEEDDADQCIRLLSFCKRHRQTSNNHLETEYMIKPVHNTAKFVPPPNPSGCARTEPYNYLGRRGRKEPEALAGASSKRLFVENQPYIVGGYSRHEFSTYERIHGSKVSQIISPSKILSMAEKYRYMKETYRKRLAFGKSGIHGFGIFSKLPHRAGDMVIEYTGELVRPSIADKREHLIYNSMVGAGTYMFRIDNERVIDATRTGSIAHLINHSCEEMCGVLPDIEDLSYKKTNVSPRESKLNSYVKSTEASTSASSSIRTAGKPPENWEKVLEGIRKMRSPEEATVDPVNCDRTGSFLPPKERRFYVLIGTLLSSQTKDHVTGAAVERLRLNGLLTPEAIDKADESTIRELIYPVGFYTRKATNVKKVAKLCLMKYNGDIPRSLEELLSLPGVGPKIAHLVLHIAWDDVQGICVDTHVHRICNRLGWVTKPGTKQKTSSPEETRVALQQWLPKEEWVAINFLLVGFGQKICTPLRPRCGVCSISELCPSAFKETPSKSSKLKKPIKSKKV</sequence>
<keyword evidence="10 21" id="KW-0378">Hydrolase</keyword>
<dbReference type="InterPro" id="IPR000313">
    <property type="entry name" value="PWWP_dom"/>
</dbReference>
<keyword evidence="6" id="KW-0808">Transferase</keyword>
<feature type="compositionally biased region" description="Basic and acidic residues" evidence="23">
    <location>
        <begin position="372"/>
        <end position="382"/>
    </location>
</feature>
<dbReference type="PROSITE" id="PS01155">
    <property type="entry name" value="ENDONUCLEASE_III_2"/>
    <property type="match status" value="1"/>
</dbReference>
<dbReference type="FunFam" id="3.30.160.360:FF:000008">
    <property type="entry name" value="Histone-lysine N-methyltransferase"/>
    <property type="match status" value="1"/>
</dbReference>
<evidence type="ECO:0000256" key="16">
    <source>
        <dbReference type="ARBA" id="ARBA00023204"/>
    </source>
</evidence>
<dbReference type="GO" id="GO:0140993">
    <property type="term" value="F:histone modifying activity"/>
    <property type="evidence" value="ECO:0007669"/>
    <property type="project" value="UniProtKB-ARBA"/>
</dbReference>
<evidence type="ECO:0000256" key="5">
    <source>
        <dbReference type="ARBA" id="ARBA00022485"/>
    </source>
</evidence>
<dbReference type="PROSITE" id="PS01359">
    <property type="entry name" value="ZF_PHD_1"/>
    <property type="match status" value="1"/>
</dbReference>
<dbReference type="InterPro" id="IPR041956">
    <property type="entry name" value="ATX1/2_ePHD"/>
</dbReference>
<feature type="domain" description="PHD-type" evidence="27">
    <location>
        <begin position="634"/>
        <end position="759"/>
    </location>
</feature>
<dbReference type="Pfam" id="PF00730">
    <property type="entry name" value="HhH-GPD"/>
    <property type="match status" value="1"/>
</dbReference>
<accession>A0A3P5YA45</accession>
<dbReference type="InterPro" id="IPR030841">
    <property type="entry name" value="NTH1"/>
</dbReference>
<dbReference type="InterPro" id="IPR003888">
    <property type="entry name" value="FYrich_N"/>
</dbReference>
<dbReference type="PROSITE" id="PS50812">
    <property type="entry name" value="PWWP"/>
    <property type="match status" value="1"/>
</dbReference>
<dbReference type="GO" id="GO:0016740">
    <property type="term" value="F:transferase activity"/>
    <property type="evidence" value="ECO:0007669"/>
    <property type="project" value="UniProtKB-KW"/>
</dbReference>
<feature type="domain" description="PHD-type" evidence="24">
    <location>
        <begin position="578"/>
        <end position="629"/>
    </location>
</feature>
<dbReference type="InterPro" id="IPR011257">
    <property type="entry name" value="DNA_glycosylase"/>
</dbReference>
<dbReference type="Pfam" id="PF00856">
    <property type="entry name" value="SET"/>
    <property type="match status" value="1"/>
</dbReference>
<keyword evidence="7" id="KW-0479">Metal-binding</keyword>
<dbReference type="CDD" id="cd15494">
    <property type="entry name" value="PHD_ATX1_2_like"/>
    <property type="match status" value="1"/>
</dbReference>
<dbReference type="SMART" id="SM00293">
    <property type="entry name" value="PWWP"/>
    <property type="match status" value="1"/>
</dbReference>
<dbReference type="InterPro" id="IPR042010">
    <property type="entry name" value="ATX1/2_PHD"/>
</dbReference>
<dbReference type="CDD" id="cd20404">
    <property type="entry name" value="Tudor_Agenet_AtEML-like"/>
    <property type="match status" value="1"/>
</dbReference>
<dbReference type="CDD" id="cd00056">
    <property type="entry name" value="ENDO3c"/>
    <property type="match status" value="1"/>
</dbReference>
<dbReference type="Pfam" id="PF00633">
    <property type="entry name" value="HHH"/>
    <property type="match status" value="1"/>
</dbReference>
<dbReference type="GO" id="GO:0140078">
    <property type="term" value="F:class I DNA-(apurinic or apyrimidinic site) endonuclease activity"/>
    <property type="evidence" value="ECO:0007669"/>
    <property type="project" value="UniProtKB-EC"/>
</dbReference>
<dbReference type="CDD" id="cd15662">
    <property type="entry name" value="ePHD_ATX1_2_like"/>
    <property type="match status" value="1"/>
</dbReference>
<dbReference type="GO" id="GO:0003677">
    <property type="term" value="F:DNA binding"/>
    <property type="evidence" value="ECO:0007669"/>
    <property type="project" value="UniProtKB-UniRule"/>
</dbReference>
<evidence type="ECO:0000256" key="17">
    <source>
        <dbReference type="ARBA" id="ARBA00023239"/>
    </source>
</evidence>
<evidence type="ECO:0000256" key="14">
    <source>
        <dbReference type="ARBA" id="ARBA00023004"/>
    </source>
</evidence>
<dbReference type="SMART" id="SM00541">
    <property type="entry name" value="FYRN"/>
    <property type="match status" value="1"/>
</dbReference>
<dbReference type="PANTHER" id="PTHR13793">
    <property type="entry name" value="PHD FINGER PROTEINS"/>
    <property type="match status" value="1"/>
</dbReference>
<dbReference type="GO" id="GO:0051539">
    <property type="term" value="F:4 iron, 4 sulfur cluster binding"/>
    <property type="evidence" value="ECO:0007669"/>
    <property type="project" value="UniProtKB-KW"/>
</dbReference>
<dbReference type="PROSITE" id="PS50016">
    <property type="entry name" value="ZF_PHD_2"/>
    <property type="match status" value="1"/>
</dbReference>
<dbReference type="InterPro" id="IPR013083">
    <property type="entry name" value="Znf_RING/FYVE/PHD"/>
</dbReference>
<dbReference type="PROSITE" id="PS50280">
    <property type="entry name" value="SET"/>
    <property type="match status" value="1"/>
</dbReference>
<evidence type="ECO:0000259" key="26">
    <source>
        <dbReference type="PROSITE" id="PS50812"/>
    </source>
</evidence>
<comment type="cofactor">
    <cofactor evidence="1">
        <name>[4Fe-4S] cluster</name>
        <dbReference type="ChEBI" id="CHEBI:49883"/>
    </cofactor>
</comment>
<dbReference type="Gene3D" id="1.10.340.30">
    <property type="entry name" value="Hypothetical protein, domain 2"/>
    <property type="match status" value="1"/>
</dbReference>
<evidence type="ECO:0000256" key="21">
    <source>
        <dbReference type="HAMAP-Rule" id="MF_03183"/>
    </source>
</evidence>
<comment type="similarity">
    <text evidence="4 21">Belongs to the Nth/MutY family.</text>
</comment>
<dbReference type="Pfam" id="PF13831">
    <property type="entry name" value="PHD_2"/>
    <property type="match status" value="1"/>
</dbReference>
<dbReference type="SUPFAM" id="SSF63748">
    <property type="entry name" value="Tudor/PWWP/MBT"/>
    <property type="match status" value="1"/>
</dbReference>
<dbReference type="InterPro" id="IPR034732">
    <property type="entry name" value="EPHD"/>
</dbReference>
<dbReference type="AlphaFoldDB" id="A0A3P5YA45"/>
<dbReference type="InterPro" id="IPR046341">
    <property type="entry name" value="SET_dom_sf"/>
</dbReference>
<dbReference type="EMBL" id="LR031568">
    <property type="protein sequence ID" value="VDC64447.1"/>
    <property type="molecule type" value="Genomic_DNA"/>
</dbReference>
<evidence type="ECO:0000256" key="8">
    <source>
        <dbReference type="ARBA" id="ARBA00022763"/>
    </source>
</evidence>
<dbReference type="SUPFAM" id="SSF57903">
    <property type="entry name" value="FYVE/PHD zinc finger"/>
    <property type="match status" value="1"/>
</dbReference>
<evidence type="ECO:0000256" key="15">
    <source>
        <dbReference type="ARBA" id="ARBA00023014"/>
    </source>
</evidence>
<reference evidence="28" key="1">
    <citation type="submission" date="2018-11" db="EMBL/GenBank/DDBJ databases">
        <authorList>
            <consortium name="Genoscope - CEA"/>
            <person name="William W."/>
        </authorList>
    </citation>
    <scope>NUCLEOTIDE SEQUENCE</scope>
</reference>
<evidence type="ECO:0000256" key="23">
    <source>
        <dbReference type="SAM" id="MobiDB-lite"/>
    </source>
</evidence>
<keyword evidence="11" id="KW-0862">Zinc</keyword>
<feature type="region of interest" description="Disordered" evidence="23">
    <location>
        <begin position="370"/>
        <end position="395"/>
    </location>
</feature>
<dbReference type="GO" id="GO:0008270">
    <property type="term" value="F:zinc ion binding"/>
    <property type="evidence" value="ECO:0007669"/>
    <property type="project" value="UniProtKB-KW"/>
</dbReference>
<dbReference type="PANTHER" id="PTHR13793:SF140">
    <property type="entry name" value="HISTONE-LYSINE N-METHYLTRANSFERASE ATX2"/>
    <property type="match status" value="1"/>
</dbReference>
<dbReference type="HAMAP" id="MF_03183">
    <property type="entry name" value="Endonuclease_III_Nth"/>
    <property type="match status" value="1"/>
</dbReference>
<dbReference type="SMART" id="SM00317">
    <property type="entry name" value="SET"/>
    <property type="match status" value="1"/>
</dbReference>
<dbReference type="SUPFAM" id="SSF48150">
    <property type="entry name" value="DNA-glycosylase"/>
    <property type="match status" value="1"/>
</dbReference>
<keyword evidence="8 21" id="KW-0227">DNA damage</keyword>
<comment type="caution">
    <text evidence="21">Lacks conserved residue(s) required for the propagation of feature annotation.</text>
</comment>
<dbReference type="InterPro" id="IPR023170">
    <property type="entry name" value="HhH_base_excis_C"/>
</dbReference>
<dbReference type="InterPro" id="IPR000445">
    <property type="entry name" value="HhH_motif"/>
</dbReference>
<dbReference type="Pfam" id="PF00855">
    <property type="entry name" value="PWWP"/>
    <property type="match status" value="1"/>
</dbReference>
<dbReference type="GO" id="GO:0048731">
    <property type="term" value="P:system development"/>
    <property type="evidence" value="ECO:0007669"/>
    <property type="project" value="UniProtKB-ARBA"/>
</dbReference>
<keyword evidence="17 21" id="KW-0456">Lyase</keyword>
<evidence type="ECO:0000256" key="19">
    <source>
        <dbReference type="ARBA" id="ARBA00023295"/>
    </source>
</evidence>
<dbReference type="InterPro" id="IPR004035">
    <property type="entry name" value="Endouclease-III_FeS-bd_BS"/>
</dbReference>
<dbReference type="GO" id="GO:0006285">
    <property type="term" value="P:base-excision repair, AP site formation"/>
    <property type="evidence" value="ECO:0007669"/>
    <property type="project" value="UniProtKB-UniRule"/>
</dbReference>
<dbReference type="InterPro" id="IPR003651">
    <property type="entry name" value="Endonuclease3_FeS-loop_motif"/>
</dbReference>
<dbReference type="InterPro" id="IPR001214">
    <property type="entry name" value="SET_dom"/>
</dbReference>
<evidence type="ECO:0000256" key="18">
    <source>
        <dbReference type="ARBA" id="ARBA00023242"/>
    </source>
</evidence>
<keyword evidence="18" id="KW-0539">Nucleus</keyword>
<keyword evidence="9 22" id="KW-0863">Zinc-finger</keyword>
<dbReference type="SMART" id="SM00478">
    <property type="entry name" value="ENDO3c"/>
    <property type="match status" value="1"/>
</dbReference>
<dbReference type="SUPFAM" id="SSF82199">
    <property type="entry name" value="SET domain"/>
    <property type="match status" value="1"/>
</dbReference>
<dbReference type="InterPro" id="IPR011011">
    <property type="entry name" value="Znf_FYVE_PHD"/>
</dbReference>
<dbReference type="SMART" id="SM00542">
    <property type="entry name" value="FYRC"/>
    <property type="match status" value="1"/>
</dbReference>
<evidence type="ECO:0000256" key="20">
    <source>
        <dbReference type="ARBA" id="ARBA00053205"/>
    </source>
</evidence>
<name>A0A3P5YA45_BRACM</name>
<evidence type="ECO:0000256" key="3">
    <source>
        <dbReference type="ARBA" id="ARBA00004595"/>
    </source>
</evidence>
<dbReference type="PROSITE" id="PS51543">
    <property type="entry name" value="FYRC"/>
    <property type="match status" value="1"/>
</dbReference>
<dbReference type="SMART" id="SM00525">
    <property type="entry name" value="FES"/>
    <property type="match status" value="1"/>
</dbReference>
<keyword evidence="16 21" id="KW-0234">DNA repair</keyword>
<dbReference type="Gene3D" id="3.30.40.10">
    <property type="entry name" value="Zinc/RING finger domain, C3HC4 (zinc finger)"/>
    <property type="match status" value="2"/>
</dbReference>
<evidence type="ECO:0000256" key="12">
    <source>
        <dbReference type="ARBA" id="ARBA00022853"/>
    </source>
</evidence>
<dbReference type="Pfam" id="PF13832">
    <property type="entry name" value="zf-HC5HC2H_2"/>
    <property type="match status" value="1"/>
</dbReference>
<dbReference type="InterPro" id="IPR019786">
    <property type="entry name" value="Zinc_finger_PHD-type_CS"/>
</dbReference>
<evidence type="ECO:0000256" key="1">
    <source>
        <dbReference type="ARBA" id="ARBA00001966"/>
    </source>
</evidence>
<evidence type="ECO:0000259" key="24">
    <source>
        <dbReference type="PROSITE" id="PS50016"/>
    </source>
</evidence>
<dbReference type="GO" id="GO:0042644">
    <property type="term" value="C:chloroplast nucleoid"/>
    <property type="evidence" value="ECO:0007669"/>
    <property type="project" value="UniProtKB-SubCell"/>
</dbReference>
<feature type="domain" description="PWWP" evidence="26">
    <location>
        <begin position="267"/>
        <end position="331"/>
    </location>
</feature>
<dbReference type="EC" id="4.2.99.18" evidence="21"/>
<organism evidence="28">
    <name type="scientific">Brassica campestris</name>
    <name type="common">Field mustard</name>
    <dbReference type="NCBI Taxonomy" id="3711"/>
    <lineage>
        <taxon>Eukaryota</taxon>
        <taxon>Viridiplantae</taxon>
        <taxon>Streptophyta</taxon>
        <taxon>Embryophyta</taxon>
        <taxon>Tracheophyta</taxon>
        <taxon>Spermatophyta</taxon>
        <taxon>Magnoliopsida</taxon>
        <taxon>eudicotyledons</taxon>
        <taxon>Gunneridae</taxon>
        <taxon>Pentapetalae</taxon>
        <taxon>rosids</taxon>
        <taxon>malvids</taxon>
        <taxon>Brassicales</taxon>
        <taxon>Brassicaceae</taxon>
        <taxon>Brassiceae</taxon>
        <taxon>Brassica</taxon>
    </lineage>
</organism>
<dbReference type="Gene3D" id="2.170.270.10">
    <property type="entry name" value="SET domain"/>
    <property type="match status" value="1"/>
</dbReference>
<dbReference type="PROSITE" id="PS00764">
    <property type="entry name" value="ENDONUCLEASE_III_1"/>
    <property type="match status" value="1"/>
</dbReference>
<evidence type="ECO:0000256" key="13">
    <source>
        <dbReference type="ARBA" id="ARBA00022946"/>
    </source>
</evidence>
<dbReference type="InterPro" id="IPR019787">
    <property type="entry name" value="Znf_PHD-finger"/>
</dbReference>
<feature type="domain" description="SET" evidence="25">
    <location>
        <begin position="871"/>
        <end position="994"/>
    </location>
</feature>
<evidence type="ECO:0000256" key="2">
    <source>
        <dbReference type="ARBA" id="ARBA00004123"/>
    </source>
</evidence>
<evidence type="ECO:0000259" key="27">
    <source>
        <dbReference type="PROSITE" id="PS51805"/>
    </source>
</evidence>
<dbReference type="InterPro" id="IPR004036">
    <property type="entry name" value="Endonuclease-III-like_CS2"/>
</dbReference>
<dbReference type="SMART" id="SM00249">
    <property type="entry name" value="PHD"/>
    <property type="match status" value="2"/>
</dbReference>
<dbReference type="GO" id="GO:0000703">
    <property type="term" value="F:oxidized pyrimidine nucleobase lesion DNA N-glycosylase activity"/>
    <property type="evidence" value="ECO:0007669"/>
    <property type="project" value="UniProtKB-UniRule"/>
</dbReference>
<evidence type="ECO:0000256" key="6">
    <source>
        <dbReference type="ARBA" id="ARBA00022679"/>
    </source>
</evidence>
<dbReference type="Gene3D" id="2.30.30.140">
    <property type="match status" value="2"/>
</dbReference>
<comment type="catalytic activity">
    <reaction evidence="21">
        <text>2'-deoxyribonucleotide-(2'-deoxyribose 5'-phosphate)-2'-deoxyribonucleotide-DNA = a 3'-end 2'-deoxyribonucleotide-(2,3-dehydro-2,3-deoxyribose 5'-phosphate)-DNA + a 5'-end 5'-phospho-2'-deoxyribonucleoside-DNA + H(+)</text>
        <dbReference type="Rhea" id="RHEA:66592"/>
        <dbReference type="Rhea" id="RHEA-COMP:13180"/>
        <dbReference type="Rhea" id="RHEA-COMP:16897"/>
        <dbReference type="Rhea" id="RHEA-COMP:17067"/>
        <dbReference type="ChEBI" id="CHEBI:15378"/>
        <dbReference type="ChEBI" id="CHEBI:136412"/>
        <dbReference type="ChEBI" id="CHEBI:157695"/>
        <dbReference type="ChEBI" id="CHEBI:167181"/>
        <dbReference type="EC" id="4.2.99.18"/>
    </reaction>
</comment>
<evidence type="ECO:0000256" key="4">
    <source>
        <dbReference type="ARBA" id="ARBA00008343"/>
    </source>
</evidence>
<dbReference type="Gene3D" id="1.10.1670.10">
    <property type="entry name" value="Helix-hairpin-Helix base-excision DNA repair enzymes (C-terminal)"/>
    <property type="match status" value="1"/>
</dbReference>
<evidence type="ECO:0000313" key="28">
    <source>
        <dbReference type="EMBL" id="VDC64447.1"/>
    </source>
</evidence>
<dbReference type="Pfam" id="PF05964">
    <property type="entry name" value="FYRN"/>
    <property type="match status" value="1"/>
</dbReference>
<comment type="subcellular location">
    <subcellularLocation>
        <location evidence="2">Nucleus</location>
    </subcellularLocation>
    <subcellularLocation>
        <location evidence="3">Plastid</location>
        <location evidence="3">Chloroplast stroma</location>
        <location evidence="3">Chloroplast nucleoid</location>
    </subcellularLocation>
</comment>
<keyword evidence="19 21" id="KW-0326">Glycosidase</keyword>
<evidence type="ECO:0000256" key="7">
    <source>
        <dbReference type="ARBA" id="ARBA00022723"/>
    </source>
</evidence>
<dbReference type="PROSITE" id="PS51542">
    <property type="entry name" value="FYRN"/>
    <property type="match status" value="1"/>
</dbReference>
<comment type="function">
    <text evidence="20 21">Bifunctional DNA N-glycosylase with associated apurinic/apyrimidinic (AP) lyase function that catalyzes the first step in base excision repair (BER), the primary repair pathway for the repair of oxidative DNA damage. The DNA N-glycosylase activity releases the damaged DNA base from DNA by cleaving the N-glycosidic bond, leaving an AP site. The AP lyase activity cleaves the phosphodiester bond 3' to the AP site by a beta-elimination. Primarily recognizes and repairs oxidative base damage of pyrimidines.</text>
</comment>
<evidence type="ECO:0000256" key="9">
    <source>
        <dbReference type="ARBA" id="ARBA00022771"/>
    </source>
</evidence>
<evidence type="ECO:0000256" key="10">
    <source>
        <dbReference type="ARBA" id="ARBA00022801"/>
    </source>
</evidence>
<dbReference type="PROSITE" id="PS51805">
    <property type="entry name" value="EPHD"/>
    <property type="match status" value="1"/>
</dbReference>
<dbReference type="InterPro" id="IPR001965">
    <property type="entry name" value="Znf_PHD"/>
</dbReference>
<dbReference type="Gene3D" id="3.30.160.360">
    <property type="match status" value="1"/>
</dbReference>
<dbReference type="EC" id="3.2.2.-" evidence="21"/>
<dbReference type="Pfam" id="PF05965">
    <property type="entry name" value="FYRC"/>
    <property type="match status" value="1"/>
</dbReference>
<dbReference type="InterPro" id="IPR003889">
    <property type="entry name" value="FYrich_C"/>
</dbReference>
<dbReference type="GO" id="GO:0006355">
    <property type="term" value="P:regulation of DNA-templated transcription"/>
    <property type="evidence" value="ECO:0007669"/>
    <property type="project" value="UniProtKB-ARBA"/>
</dbReference>
<evidence type="ECO:0000256" key="11">
    <source>
        <dbReference type="ARBA" id="ARBA00022833"/>
    </source>
</evidence>
<dbReference type="FunFam" id="1.10.1670.10:FF:000003">
    <property type="entry name" value="Endonuclease III homolog"/>
    <property type="match status" value="1"/>
</dbReference>
<gene>
    <name evidence="21" type="primary">NTH1</name>
    <name evidence="28" type="ORF">BRAA09T42058Z</name>
</gene>
<dbReference type="InterPro" id="IPR003265">
    <property type="entry name" value="HhH-GPD_domain"/>
</dbReference>